<gene>
    <name evidence="1" type="ORF">CGZ93_05700</name>
</gene>
<comment type="caution">
    <text evidence="1">The sequence shown here is derived from an EMBL/GenBank/DDBJ whole genome shotgun (WGS) entry which is preliminary data.</text>
</comment>
<dbReference type="EMBL" id="NMVQ01000007">
    <property type="protein sequence ID" value="OYO23438.1"/>
    <property type="molecule type" value="Genomic_DNA"/>
</dbReference>
<accession>A0A255H717</accession>
<keyword evidence="2" id="KW-1185">Reference proteome</keyword>
<evidence type="ECO:0000313" key="1">
    <source>
        <dbReference type="EMBL" id="OYO23438.1"/>
    </source>
</evidence>
<reference evidence="1 2" key="1">
    <citation type="submission" date="2017-07" db="EMBL/GenBank/DDBJ databases">
        <title>Draft whole genome sequences of clinical Proprionibacteriaceae strains.</title>
        <authorList>
            <person name="Bernier A.-M."/>
            <person name="Bernard K."/>
            <person name="Domingo M.-C."/>
        </authorList>
    </citation>
    <scope>NUCLEOTIDE SEQUENCE [LARGE SCALE GENOMIC DNA]</scope>
    <source>
        <strain evidence="1 2">NML 130396</strain>
    </source>
</reference>
<proteinExistence type="predicted"/>
<organism evidence="1 2">
    <name type="scientific">Enemella dayhoffiae</name>
    <dbReference type="NCBI Taxonomy" id="2016507"/>
    <lineage>
        <taxon>Bacteria</taxon>
        <taxon>Bacillati</taxon>
        <taxon>Actinomycetota</taxon>
        <taxon>Actinomycetes</taxon>
        <taxon>Propionibacteriales</taxon>
        <taxon>Propionibacteriaceae</taxon>
        <taxon>Enemella</taxon>
    </lineage>
</organism>
<dbReference type="AlphaFoldDB" id="A0A255H717"/>
<name>A0A255H717_9ACTN</name>
<evidence type="ECO:0000313" key="2">
    <source>
        <dbReference type="Proteomes" id="UP000216311"/>
    </source>
</evidence>
<dbReference type="Proteomes" id="UP000216311">
    <property type="component" value="Unassembled WGS sequence"/>
</dbReference>
<protein>
    <submittedName>
        <fullName evidence="1">Uncharacterized protein</fullName>
    </submittedName>
</protein>
<sequence>MARELRGVCRYHLLKLRILMPDEEIPDRYARLLDYAHRIGDLVGDEGAELARSVRLGVDALAADYGRMEASARD</sequence>